<dbReference type="GeneID" id="34608320"/>
<evidence type="ECO:0000313" key="1">
    <source>
        <dbReference type="EMBL" id="OJJ51729.1"/>
    </source>
</evidence>
<dbReference type="AlphaFoldDB" id="A0A1L9SX45"/>
<dbReference type="VEuPathDB" id="FungiDB:ASPZODRAFT_127856"/>
<dbReference type="PANTHER" id="PTHR38696">
    <property type="entry name" value="MEDIATOR OF RNA POLYMERASE II TRANSCRIPTION SUBUNIT 13"/>
    <property type="match status" value="1"/>
</dbReference>
<dbReference type="Proteomes" id="UP000184188">
    <property type="component" value="Unassembled WGS sequence"/>
</dbReference>
<gene>
    <name evidence="1" type="ORF">ASPZODRAFT_127856</name>
</gene>
<dbReference type="RefSeq" id="XP_022586239.1">
    <property type="nucleotide sequence ID" value="XM_022721855.1"/>
</dbReference>
<accession>A0A1L9SX45</accession>
<dbReference type="OrthoDB" id="58379at2759"/>
<name>A0A1L9SX45_9EURO</name>
<evidence type="ECO:0000313" key="2">
    <source>
        <dbReference type="Proteomes" id="UP000184188"/>
    </source>
</evidence>
<proteinExistence type="predicted"/>
<dbReference type="PANTHER" id="PTHR38696:SF1">
    <property type="entry name" value="MEDIATOR OF RNA POLYMERASE II TRANSCRIPTION SUBUNIT 13"/>
    <property type="match status" value="1"/>
</dbReference>
<dbReference type="EMBL" id="KV878336">
    <property type="protein sequence ID" value="OJJ51729.1"/>
    <property type="molecule type" value="Genomic_DNA"/>
</dbReference>
<dbReference type="STRING" id="1073090.A0A1L9SX45"/>
<sequence length="250" mass="28142">MGDKPPTYHEATSMASPRMEGIQIVLMYFSWTDRIRLLGFPDNLQARVTEVLRRSWPKGIQDVRPFDESMEIKLRGNPFAHGGDEEKIAIRRVVLDLLDMFAKEGWGVGPVAGGLGRLGNYQAYGEKASLVLQRQLPQERLWLCVSFDSRDLIHLVNAPAHLAKAMCKAFGDRIEGCYQDFVSENFELRLKDAVWSQPTPKGAVQSRLIALQVLRCLHEQGYSLCASLDLDHGLGGTLYLSSGEIWFCCR</sequence>
<keyword evidence="2" id="KW-1185">Reference proteome</keyword>
<organism evidence="1 2">
    <name type="scientific">Penicilliopsis zonata CBS 506.65</name>
    <dbReference type="NCBI Taxonomy" id="1073090"/>
    <lineage>
        <taxon>Eukaryota</taxon>
        <taxon>Fungi</taxon>
        <taxon>Dikarya</taxon>
        <taxon>Ascomycota</taxon>
        <taxon>Pezizomycotina</taxon>
        <taxon>Eurotiomycetes</taxon>
        <taxon>Eurotiomycetidae</taxon>
        <taxon>Eurotiales</taxon>
        <taxon>Aspergillaceae</taxon>
        <taxon>Penicilliopsis</taxon>
    </lineage>
</organism>
<reference evidence="2" key="1">
    <citation type="journal article" date="2017" name="Genome Biol.">
        <title>Comparative genomics reveals high biological diversity and specific adaptations in the industrially and medically important fungal genus Aspergillus.</title>
        <authorList>
            <person name="de Vries R.P."/>
            <person name="Riley R."/>
            <person name="Wiebenga A."/>
            <person name="Aguilar-Osorio G."/>
            <person name="Amillis S."/>
            <person name="Uchima C.A."/>
            <person name="Anderluh G."/>
            <person name="Asadollahi M."/>
            <person name="Askin M."/>
            <person name="Barry K."/>
            <person name="Battaglia E."/>
            <person name="Bayram O."/>
            <person name="Benocci T."/>
            <person name="Braus-Stromeyer S.A."/>
            <person name="Caldana C."/>
            <person name="Canovas D."/>
            <person name="Cerqueira G.C."/>
            <person name="Chen F."/>
            <person name="Chen W."/>
            <person name="Choi C."/>
            <person name="Clum A."/>
            <person name="Dos Santos R.A."/>
            <person name="Damasio A.R."/>
            <person name="Diallinas G."/>
            <person name="Emri T."/>
            <person name="Fekete E."/>
            <person name="Flipphi M."/>
            <person name="Freyberg S."/>
            <person name="Gallo A."/>
            <person name="Gournas C."/>
            <person name="Habgood R."/>
            <person name="Hainaut M."/>
            <person name="Harispe M.L."/>
            <person name="Henrissat B."/>
            <person name="Hilden K.S."/>
            <person name="Hope R."/>
            <person name="Hossain A."/>
            <person name="Karabika E."/>
            <person name="Karaffa L."/>
            <person name="Karanyi Z."/>
            <person name="Krasevec N."/>
            <person name="Kuo A."/>
            <person name="Kusch H."/>
            <person name="LaButti K."/>
            <person name="Lagendijk E.L."/>
            <person name="Lapidus A."/>
            <person name="Levasseur A."/>
            <person name="Lindquist E."/>
            <person name="Lipzen A."/>
            <person name="Logrieco A.F."/>
            <person name="MacCabe A."/>
            <person name="Maekelae M.R."/>
            <person name="Malavazi I."/>
            <person name="Melin P."/>
            <person name="Meyer V."/>
            <person name="Mielnichuk N."/>
            <person name="Miskei M."/>
            <person name="Molnar A.P."/>
            <person name="Mule G."/>
            <person name="Ngan C.Y."/>
            <person name="Orejas M."/>
            <person name="Orosz E."/>
            <person name="Ouedraogo J.P."/>
            <person name="Overkamp K.M."/>
            <person name="Park H.-S."/>
            <person name="Perrone G."/>
            <person name="Piumi F."/>
            <person name="Punt P.J."/>
            <person name="Ram A.F."/>
            <person name="Ramon A."/>
            <person name="Rauscher S."/>
            <person name="Record E."/>
            <person name="Riano-Pachon D.M."/>
            <person name="Robert V."/>
            <person name="Roehrig J."/>
            <person name="Ruller R."/>
            <person name="Salamov A."/>
            <person name="Salih N.S."/>
            <person name="Samson R.A."/>
            <person name="Sandor E."/>
            <person name="Sanguinetti M."/>
            <person name="Schuetze T."/>
            <person name="Sepcic K."/>
            <person name="Shelest E."/>
            <person name="Sherlock G."/>
            <person name="Sophianopoulou V."/>
            <person name="Squina F.M."/>
            <person name="Sun H."/>
            <person name="Susca A."/>
            <person name="Todd R.B."/>
            <person name="Tsang A."/>
            <person name="Unkles S.E."/>
            <person name="van de Wiele N."/>
            <person name="van Rossen-Uffink D."/>
            <person name="Oliveira J.V."/>
            <person name="Vesth T.C."/>
            <person name="Visser J."/>
            <person name="Yu J.-H."/>
            <person name="Zhou M."/>
            <person name="Andersen M.R."/>
            <person name="Archer D.B."/>
            <person name="Baker S.E."/>
            <person name="Benoit I."/>
            <person name="Brakhage A.A."/>
            <person name="Braus G.H."/>
            <person name="Fischer R."/>
            <person name="Frisvad J.C."/>
            <person name="Goldman G.H."/>
            <person name="Houbraken J."/>
            <person name="Oakley B."/>
            <person name="Pocsi I."/>
            <person name="Scazzocchio C."/>
            <person name="Seiboth B."/>
            <person name="vanKuyk P.A."/>
            <person name="Wortman J."/>
            <person name="Dyer P.S."/>
            <person name="Grigoriev I.V."/>
        </authorList>
    </citation>
    <scope>NUCLEOTIDE SEQUENCE [LARGE SCALE GENOMIC DNA]</scope>
    <source>
        <strain evidence="2">CBS 506.65</strain>
    </source>
</reference>
<protein>
    <submittedName>
        <fullName evidence="1">Uncharacterized protein</fullName>
    </submittedName>
</protein>